<evidence type="ECO:0000256" key="1">
    <source>
        <dbReference type="SAM" id="MobiDB-lite"/>
    </source>
</evidence>
<dbReference type="Pfam" id="PF09527">
    <property type="entry name" value="ATPase_gene1"/>
    <property type="match status" value="1"/>
</dbReference>
<organism evidence="3 4">
    <name type="scientific">Paraburkholderia tuberum</name>
    <dbReference type="NCBI Taxonomy" id="157910"/>
    <lineage>
        <taxon>Bacteria</taxon>
        <taxon>Pseudomonadati</taxon>
        <taxon>Pseudomonadota</taxon>
        <taxon>Betaproteobacteria</taxon>
        <taxon>Burkholderiales</taxon>
        <taxon>Burkholderiaceae</taxon>
        <taxon>Paraburkholderia</taxon>
    </lineage>
</organism>
<proteinExistence type="predicted"/>
<feature type="compositionally biased region" description="Low complexity" evidence="1">
    <location>
        <begin position="1"/>
        <end position="11"/>
    </location>
</feature>
<evidence type="ECO:0000313" key="4">
    <source>
        <dbReference type="Proteomes" id="UP000199365"/>
    </source>
</evidence>
<evidence type="ECO:0000256" key="2">
    <source>
        <dbReference type="SAM" id="Phobius"/>
    </source>
</evidence>
<dbReference type="EMBL" id="FNKX01000001">
    <property type="protein sequence ID" value="SDR24820.1"/>
    <property type="molecule type" value="Genomic_DNA"/>
</dbReference>
<keyword evidence="2" id="KW-0472">Membrane</keyword>
<accession>A0A1H1HH66</accession>
<name>A0A1H1HH66_9BURK</name>
<keyword evidence="2" id="KW-0812">Transmembrane</keyword>
<sequence length="117" mass="12839">MTMRPAAGKANGKADGKRDEPGEPADRVAQAAQRAASRERTGRANPEPSLGARLGQIGILGWTIVLPILLCLALGRWLDRIAGTRVFFAAPLLMIGAGIGLWSAWRWMHRQQRRDRD</sequence>
<evidence type="ECO:0000313" key="3">
    <source>
        <dbReference type="EMBL" id="SDR24820.1"/>
    </source>
</evidence>
<keyword evidence="2" id="KW-1133">Transmembrane helix</keyword>
<dbReference type="Proteomes" id="UP000199365">
    <property type="component" value="Unassembled WGS sequence"/>
</dbReference>
<dbReference type="NCBIfam" id="TIGR02230">
    <property type="entry name" value="ATPase_gene1"/>
    <property type="match status" value="1"/>
</dbReference>
<dbReference type="AlphaFoldDB" id="A0A1H1HH66"/>
<reference evidence="4" key="1">
    <citation type="submission" date="2016-10" db="EMBL/GenBank/DDBJ databases">
        <authorList>
            <person name="Varghese N."/>
            <person name="Submissions S."/>
        </authorList>
    </citation>
    <scope>NUCLEOTIDE SEQUENCE [LARGE SCALE GENOMIC DNA]</scope>
    <source>
        <strain evidence="4">DUS833</strain>
    </source>
</reference>
<dbReference type="RefSeq" id="WP_425199358.1">
    <property type="nucleotide sequence ID" value="NZ_FNKX01000001.1"/>
</dbReference>
<feature type="compositionally biased region" description="Basic and acidic residues" evidence="1">
    <location>
        <begin position="12"/>
        <end position="26"/>
    </location>
</feature>
<dbReference type="InterPro" id="IPR011744">
    <property type="entry name" value="ATPase_gene1"/>
</dbReference>
<protein>
    <submittedName>
        <fullName evidence="3">ATP synthase protein I</fullName>
    </submittedName>
</protein>
<dbReference type="STRING" id="157910.SAMN05445850_3578"/>
<feature type="transmembrane region" description="Helical" evidence="2">
    <location>
        <begin position="59"/>
        <end position="78"/>
    </location>
</feature>
<keyword evidence="4" id="KW-1185">Reference proteome</keyword>
<feature type="transmembrane region" description="Helical" evidence="2">
    <location>
        <begin position="84"/>
        <end position="105"/>
    </location>
</feature>
<feature type="region of interest" description="Disordered" evidence="1">
    <location>
        <begin position="1"/>
        <end position="51"/>
    </location>
</feature>
<gene>
    <name evidence="3" type="ORF">SAMN05445850_3578</name>
</gene>
<dbReference type="InterPro" id="IPR032820">
    <property type="entry name" value="ATPase_put"/>
</dbReference>